<dbReference type="AlphaFoldDB" id="A0A9N9TLT4"/>
<evidence type="ECO:0000256" key="10">
    <source>
        <dbReference type="RuleBase" id="RU201113"/>
    </source>
</evidence>
<protein>
    <recommendedName>
        <fullName evidence="10">E3 ubiquitin-protein ligase</fullName>
        <ecNumber evidence="10">2.3.2.27</ecNumber>
    </recommendedName>
</protein>
<keyword evidence="5 10" id="KW-0479">Metal-binding</keyword>
<evidence type="ECO:0000256" key="11">
    <source>
        <dbReference type="SAM" id="Phobius"/>
    </source>
</evidence>
<dbReference type="InterPro" id="IPR004162">
    <property type="entry name" value="SINA-like_animal"/>
</dbReference>
<dbReference type="GO" id="GO:0031624">
    <property type="term" value="F:ubiquitin conjugating enzyme binding"/>
    <property type="evidence" value="ECO:0007669"/>
    <property type="project" value="TreeGrafter"/>
</dbReference>
<dbReference type="InterPro" id="IPR001841">
    <property type="entry name" value="Znf_RING"/>
</dbReference>
<comment type="domain">
    <text evidence="10">The SBD domain (substrate-binding domain) mediates the interaction with substrate proteins. It is related to the TRAF family.</text>
</comment>
<dbReference type="SUPFAM" id="SSF57850">
    <property type="entry name" value="RING/U-box"/>
    <property type="match status" value="1"/>
</dbReference>
<dbReference type="PROSITE" id="PS51081">
    <property type="entry name" value="ZF_SIAH"/>
    <property type="match status" value="1"/>
</dbReference>
<dbReference type="Pfam" id="PF03145">
    <property type="entry name" value="Sina_TRAF"/>
    <property type="match status" value="1"/>
</dbReference>
<dbReference type="EMBL" id="OU900095">
    <property type="protein sequence ID" value="CAG9858305.1"/>
    <property type="molecule type" value="Genomic_DNA"/>
</dbReference>
<feature type="transmembrane region" description="Helical" evidence="11">
    <location>
        <begin position="345"/>
        <end position="367"/>
    </location>
</feature>
<dbReference type="EC" id="2.3.2.27" evidence="10"/>
<dbReference type="GO" id="GO:0008270">
    <property type="term" value="F:zinc ion binding"/>
    <property type="evidence" value="ECO:0007669"/>
    <property type="project" value="UniProtKB-KW"/>
</dbReference>
<evidence type="ECO:0000259" key="13">
    <source>
        <dbReference type="PROSITE" id="PS51081"/>
    </source>
</evidence>
<dbReference type="InterPro" id="IPR049548">
    <property type="entry name" value="Sina-like_RING"/>
</dbReference>
<keyword evidence="15" id="KW-1185">Reference proteome</keyword>
<keyword evidence="4" id="KW-0808">Transferase</keyword>
<comment type="similarity">
    <text evidence="3 10">Belongs to the SINA (Seven in absentia) family.</text>
</comment>
<dbReference type="Proteomes" id="UP001153712">
    <property type="component" value="Chromosome 2"/>
</dbReference>
<evidence type="ECO:0000256" key="9">
    <source>
        <dbReference type="PROSITE-ProRule" id="PRU00455"/>
    </source>
</evidence>
<dbReference type="SUPFAM" id="SSF49599">
    <property type="entry name" value="TRAF domain-like"/>
    <property type="match status" value="1"/>
</dbReference>
<evidence type="ECO:0000259" key="12">
    <source>
        <dbReference type="PROSITE" id="PS50089"/>
    </source>
</evidence>
<dbReference type="Gene3D" id="3.30.40.10">
    <property type="entry name" value="Zinc/RING finger domain, C3HC4 (zinc finger)"/>
    <property type="match status" value="2"/>
</dbReference>
<dbReference type="Gene3D" id="2.60.210.10">
    <property type="entry name" value="Apoptosis, Tumor Necrosis Factor Receptor Associated Protein 2, Chain A"/>
    <property type="match status" value="1"/>
</dbReference>
<comment type="catalytic activity">
    <reaction evidence="1 10">
        <text>S-ubiquitinyl-[E2 ubiquitin-conjugating enzyme]-L-cysteine + [acceptor protein]-L-lysine = [E2 ubiquitin-conjugating enzyme]-L-cysteine + N(6)-ubiquitinyl-[acceptor protein]-L-lysine.</text>
        <dbReference type="EC" id="2.3.2.27"/>
    </reaction>
</comment>
<dbReference type="PANTHER" id="PTHR45877">
    <property type="entry name" value="E3 UBIQUITIN-PROTEIN LIGASE SIAH2"/>
    <property type="match status" value="1"/>
</dbReference>
<comment type="domain">
    <text evidence="10">The RING-type zinc finger domain is essential for ubiquitin ligase activity.</text>
</comment>
<comment type="pathway">
    <text evidence="2 10">Protein modification; protein ubiquitination.</text>
</comment>
<evidence type="ECO:0000256" key="3">
    <source>
        <dbReference type="ARBA" id="ARBA00009119"/>
    </source>
</evidence>
<dbReference type="Pfam" id="PF21361">
    <property type="entry name" value="Sina_ZnF"/>
    <property type="match status" value="1"/>
</dbReference>
<keyword evidence="6 9" id="KW-0863">Zinc-finger</keyword>
<gene>
    <name evidence="14" type="ORF">PHYEVI_LOCUS4695</name>
</gene>
<comment type="function">
    <text evidence="10">E3 ubiquitin-protein ligase that mediates ubiquitination and subsequent proteasomal degradation of target proteins. E3 ubiquitin ligases accept ubiquitin from an E2 ubiquitin-conjugating enzyme in the form of a thioester and then directly transfers the ubiquitin to targeted substrates.</text>
</comment>
<dbReference type="InterPro" id="IPR018121">
    <property type="entry name" value="7-in-absentia-prot_TRAF-dom"/>
</dbReference>
<evidence type="ECO:0000256" key="2">
    <source>
        <dbReference type="ARBA" id="ARBA00004906"/>
    </source>
</evidence>
<keyword evidence="11" id="KW-0472">Membrane</keyword>
<sequence length="380" mass="44698">MISKDHQVYLLLKPMSILKSQEKMADVQDELLQDLECPVCMEYLTPPIRMCTSGHSICDDCRSKITFCPLCAKKFSTGRNVTLEHVAEKIKYPCTYRKYGCKEKLSCNELYNHQRKCTYMEIVCFFSYLCQFKGSLQDQLSHCRCHDRYCLTMKDGQPRRIELLSVKGLCTISNPSYSFLIKLNDKYFWLRTRRFNVDKRIGMCVQMIGDRAESSKYKYEIAISNGDKRISFKDSCKPIYLKEADWNDSNTFSLNDRLYDFYSNNGFEADLTIEKTCDIVNWFSWYQFVIFLAIIIYVCQLNFNVDFGKLLAHSESAPKFSKNEYKHKFRKKYTHDFSNDTNTNFWVIIAIVFITITTIYNLINLIFETLRRIVTSLLGI</sequence>
<evidence type="ECO:0000256" key="7">
    <source>
        <dbReference type="ARBA" id="ARBA00022786"/>
    </source>
</evidence>
<evidence type="ECO:0000256" key="8">
    <source>
        <dbReference type="ARBA" id="ARBA00022833"/>
    </source>
</evidence>
<keyword evidence="7 10" id="KW-0833">Ubl conjugation pathway</keyword>
<dbReference type="Pfam" id="PF21362">
    <property type="entry name" value="Sina_RING"/>
    <property type="match status" value="1"/>
</dbReference>
<dbReference type="GO" id="GO:0005737">
    <property type="term" value="C:cytoplasm"/>
    <property type="evidence" value="ECO:0007669"/>
    <property type="project" value="InterPro"/>
</dbReference>
<evidence type="ECO:0000313" key="14">
    <source>
        <dbReference type="EMBL" id="CAG9858305.1"/>
    </source>
</evidence>
<dbReference type="InterPro" id="IPR013010">
    <property type="entry name" value="Znf_SIAH"/>
</dbReference>
<proteinExistence type="inferred from homology"/>
<keyword evidence="8 10" id="KW-0862">Zinc</keyword>
<feature type="domain" description="RING-type" evidence="12">
    <location>
        <begin position="37"/>
        <end position="71"/>
    </location>
</feature>
<name>A0A9N9TLT4_PHYSR</name>
<organism evidence="14 15">
    <name type="scientific">Phyllotreta striolata</name>
    <name type="common">Striped flea beetle</name>
    <name type="synonym">Crioceris striolata</name>
    <dbReference type="NCBI Taxonomy" id="444603"/>
    <lineage>
        <taxon>Eukaryota</taxon>
        <taxon>Metazoa</taxon>
        <taxon>Ecdysozoa</taxon>
        <taxon>Arthropoda</taxon>
        <taxon>Hexapoda</taxon>
        <taxon>Insecta</taxon>
        <taxon>Pterygota</taxon>
        <taxon>Neoptera</taxon>
        <taxon>Endopterygota</taxon>
        <taxon>Coleoptera</taxon>
        <taxon>Polyphaga</taxon>
        <taxon>Cucujiformia</taxon>
        <taxon>Chrysomeloidea</taxon>
        <taxon>Chrysomelidae</taxon>
        <taxon>Galerucinae</taxon>
        <taxon>Alticini</taxon>
        <taxon>Phyllotreta</taxon>
    </lineage>
</organism>
<keyword evidence="11" id="KW-0812">Transmembrane</keyword>
<accession>A0A9N9TLT4</accession>
<evidence type="ECO:0000256" key="4">
    <source>
        <dbReference type="ARBA" id="ARBA00022679"/>
    </source>
</evidence>
<dbReference type="InterPro" id="IPR013083">
    <property type="entry name" value="Znf_RING/FYVE/PHD"/>
</dbReference>
<evidence type="ECO:0000256" key="6">
    <source>
        <dbReference type="ARBA" id="ARBA00022771"/>
    </source>
</evidence>
<dbReference type="GO" id="GO:0061630">
    <property type="term" value="F:ubiquitin protein ligase activity"/>
    <property type="evidence" value="ECO:0007669"/>
    <property type="project" value="UniProtKB-EC"/>
</dbReference>
<evidence type="ECO:0000256" key="5">
    <source>
        <dbReference type="ARBA" id="ARBA00022723"/>
    </source>
</evidence>
<evidence type="ECO:0000256" key="1">
    <source>
        <dbReference type="ARBA" id="ARBA00000900"/>
    </source>
</evidence>
<evidence type="ECO:0000313" key="15">
    <source>
        <dbReference type="Proteomes" id="UP001153712"/>
    </source>
</evidence>
<dbReference type="InterPro" id="IPR008974">
    <property type="entry name" value="TRAF-like"/>
</dbReference>
<dbReference type="OrthoDB" id="4788989at2759"/>
<dbReference type="PANTHER" id="PTHR45877:SF2">
    <property type="entry name" value="E3 UBIQUITIN-PROTEIN LIGASE SINA-RELATED"/>
    <property type="match status" value="1"/>
</dbReference>
<dbReference type="PROSITE" id="PS50089">
    <property type="entry name" value="ZF_RING_2"/>
    <property type="match status" value="1"/>
</dbReference>
<feature type="transmembrane region" description="Helical" evidence="11">
    <location>
        <begin position="283"/>
        <end position="303"/>
    </location>
</feature>
<feature type="domain" description="SIAH-type" evidence="13">
    <location>
        <begin position="89"/>
        <end position="148"/>
    </location>
</feature>
<dbReference type="GO" id="GO:0043161">
    <property type="term" value="P:proteasome-mediated ubiquitin-dependent protein catabolic process"/>
    <property type="evidence" value="ECO:0007669"/>
    <property type="project" value="TreeGrafter"/>
</dbReference>
<reference evidence="14" key="1">
    <citation type="submission" date="2022-01" db="EMBL/GenBank/DDBJ databases">
        <authorList>
            <person name="King R."/>
        </authorList>
    </citation>
    <scope>NUCLEOTIDE SEQUENCE</scope>
</reference>
<keyword evidence="11" id="KW-1133">Transmembrane helix</keyword>